<evidence type="ECO:0000256" key="8">
    <source>
        <dbReference type="ARBA" id="ARBA00048370"/>
    </source>
</evidence>
<comment type="subunit">
    <text evidence="2 9">Forms a 24-polypeptide structural core with octahedral symmetry.</text>
</comment>
<evidence type="ECO:0000256" key="10">
    <source>
        <dbReference type="SAM" id="MobiDB-lite"/>
    </source>
</evidence>
<dbReference type="Gene3D" id="3.30.559.10">
    <property type="entry name" value="Chloramphenicol acetyltransferase-like domain"/>
    <property type="match status" value="1"/>
</dbReference>
<dbReference type="InterPro" id="IPR050743">
    <property type="entry name" value="2-oxoacid_DH_E2_comp"/>
</dbReference>
<keyword evidence="6 9" id="KW-0012">Acyltransferase</keyword>
<dbReference type="InterPro" id="IPR036625">
    <property type="entry name" value="E3-bd_dom_sf"/>
</dbReference>
<dbReference type="Proteomes" id="UP001069090">
    <property type="component" value="Unassembled WGS sequence"/>
</dbReference>
<dbReference type="PROSITE" id="PS50968">
    <property type="entry name" value="BIOTINYL_LIPOYL"/>
    <property type="match status" value="3"/>
</dbReference>
<dbReference type="SUPFAM" id="SSF52777">
    <property type="entry name" value="CoA-dependent acyltransferases"/>
    <property type="match status" value="1"/>
</dbReference>
<dbReference type="FunFam" id="2.40.50.100:FF:000009">
    <property type="entry name" value="Acetyltransferase component of pyruvate dehydrogenase complex"/>
    <property type="match status" value="1"/>
</dbReference>
<evidence type="ECO:0000259" key="12">
    <source>
        <dbReference type="PROSITE" id="PS51826"/>
    </source>
</evidence>
<evidence type="ECO:0000256" key="4">
    <source>
        <dbReference type="ARBA" id="ARBA00022737"/>
    </source>
</evidence>
<dbReference type="InterPro" id="IPR000089">
    <property type="entry name" value="Biotin_lipoyl"/>
</dbReference>
<dbReference type="InterPro" id="IPR023213">
    <property type="entry name" value="CAT-like_dom_sf"/>
</dbReference>
<feature type="compositionally biased region" description="Low complexity" evidence="10">
    <location>
        <begin position="81"/>
        <end position="95"/>
    </location>
</feature>
<evidence type="ECO:0000256" key="3">
    <source>
        <dbReference type="ARBA" id="ARBA00022679"/>
    </source>
</evidence>
<evidence type="ECO:0000313" key="14">
    <source>
        <dbReference type="Proteomes" id="UP001069090"/>
    </source>
</evidence>
<dbReference type="GO" id="GO:0004742">
    <property type="term" value="F:dihydrolipoyllysine-residue acetyltransferase activity"/>
    <property type="evidence" value="ECO:0007669"/>
    <property type="project" value="UniProtKB-UniRule"/>
</dbReference>
<comment type="function">
    <text evidence="7">The pyruvate dehydrogenase complex catalyzes the overall conversion of pyruvate to acetyl-CoA and CO(2). It contains multiple copies of three enzymatic components: pyruvate dehydrogenase (E1), dihydrolipoamide acetyltransferase (E2) and lipoamide dehydrogenase (E3).</text>
</comment>
<dbReference type="InterPro" id="IPR004167">
    <property type="entry name" value="PSBD"/>
</dbReference>
<dbReference type="SUPFAM" id="SSF47005">
    <property type="entry name" value="Peripheral subunit-binding domain of 2-oxo acid dehydrogenase complex"/>
    <property type="match status" value="1"/>
</dbReference>
<dbReference type="EMBL" id="JAPTGG010000012">
    <property type="protein sequence ID" value="MCZ0866341.1"/>
    <property type="molecule type" value="Genomic_DNA"/>
</dbReference>
<feature type="domain" description="Peripheral subunit-binding (PSBD)" evidence="12">
    <location>
        <begin position="356"/>
        <end position="393"/>
    </location>
</feature>
<evidence type="ECO:0000256" key="9">
    <source>
        <dbReference type="RuleBase" id="RU361137"/>
    </source>
</evidence>
<keyword evidence="5 9" id="KW-0450">Lipoyl</keyword>
<keyword evidence="14" id="KW-1185">Reference proteome</keyword>
<evidence type="ECO:0000259" key="11">
    <source>
        <dbReference type="PROSITE" id="PS50968"/>
    </source>
</evidence>
<dbReference type="GO" id="GO:0005737">
    <property type="term" value="C:cytoplasm"/>
    <property type="evidence" value="ECO:0007669"/>
    <property type="project" value="TreeGrafter"/>
</dbReference>
<dbReference type="Pfam" id="PF00198">
    <property type="entry name" value="2-oxoacid_dh"/>
    <property type="match status" value="1"/>
</dbReference>
<dbReference type="AlphaFoldDB" id="A0A9J6RQL7"/>
<feature type="domain" description="Lipoyl-binding" evidence="11">
    <location>
        <begin position="234"/>
        <end position="307"/>
    </location>
</feature>
<dbReference type="NCBIfam" id="NF008814">
    <property type="entry name" value="PRK11854.1"/>
    <property type="match status" value="1"/>
</dbReference>
<proteinExistence type="inferred from homology"/>
<name>A0A9J6RQL7_9GAMM</name>
<feature type="domain" description="Lipoyl-binding" evidence="11">
    <location>
        <begin position="3"/>
        <end position="76"/>
    </location>
</feature>
<evidence type="ECO:0000256" key="2">
    <source>
        <dbReference type="ARBA" id="ARBA00011484"/>
    </source>
</evidence>
<dbReference type="Pfam" id="PF00364">
    <property type="entry name" value="Biotin_lipoyl"/>
    <property type="match status" value="3"/>
</dbReference>
<sequence>MSIQTVKVPDIGGDEVEVIEICVAVGDQIAAEDSIVVLESDKASMEVPAPFAGTVKAINVAVGDNVSEGAALLEVEVAGEAAAEPEAAQPAPAAEPESESKLEPEPEPAAQAATAASAVEVINVPDFGGGEAEVIELCIKAGDEIAEGDSIIVLETDKASMEVPAPKAGKVVSVIIAEGAQVSEGAALIELAVAAASAPAAAAKPAEQAAPAAQPAQAAAPASSAPVANTATAVETIKLPDFGGGEAEVIEVCVAAGDEIAEGDSIIVLETDKASMEVPAPKAGKVVSITISVGSQASEGDAVLELEVQGAAAAPASAPAPAPAAVAATATPAPAAVEAAPQQRVSGRDFVGDAMYAGPAVRKIMREFGVDGLKIKGTGPKGRILKEDVQKFVKDALANKPAAVTGGSGIPPIPAVDFAQFGEVEIKPLSKIAKVTAANMQRSWLNVPHVTQFDDADISDLEDFRANLKAEAEKRGVKITPLPFLLKACANALRANPIFNSSLDATGENLVYKDYVHIGMAVDTPAGLMVPVIRDVDKKSIWDLAAETAELGAKAKDRKLKPADMQGGCFTISSLGNIGGTGFTPIVNAPEVAILGVSKLAVKPVWDGSEFVPRKMLPLALSYDHRVVNGADAGRFFTYLSSLLADIRRLAL</sequence>
<comment type="catalytic activity">
    <reaction evidence="8 9">
        <text>N(6)-[(R)-dihydrolipoyl]-L-lysyl-[protein] + acetyl-CoA = N(6)-[(R)-S(8)-acetyldihydrolipoyl]-L-lysyl-[protein] + CoA</text>
        <dbReference type="Rhea" id="RHEA:17017"/>
        <dbReference type="Rhea" id="RHEA-COMP:10475"/>
        <dbReference type="Rhea" id="RHEA-COMP:10478"/>
        <dbReference type="ChEBI" id="CHEBI:57287"/>
        <dbReference type="ChEBI" id="CHEBI:57288"/>
        <dbReference type="ChEBI" id="CHEBI:83100"/>
        <dbReference type="ChEBI" id="CHEBI:83111"/>
        <dbReference type="EC" id="2.3.1.12"/>
    </reaction>
</comment>
<dbReference type="PROSITE" id="PS00189">
    <property type="entry name" value="LIPOYL"/>
    <property type="match status" value="3"/>
</dbReference>
<feature type="domain" description="Lipoyl-binding" evidence="11">
    <location>
        <begin position="119"/>
        <end position="192"/>
    </location>
</feature>
<dbReference type="CDD" id="cd06849">
    <property type="entry name" value="lipoyl_domain"/>
    <property type="match status" value="3"/>
</dbReference>
<dbReference type="RefSeq" id="WP_258332507.1">
    <property type="nucleotide sequence ID" value="NZ_JAPTGG010000012.1"/>
</dbReference>
<dbReference type="Pfam" id="PF02817">
    <property type="entry name" value="E3_binding"/>
    <property type="match status" value="1"/>
</dbReference>
<dbReference type="PANTHER" id="PTHR43178">
    <property type="entry name" value="DIHYDROLIPOAMIDE ACETYLTRANSFERASE COMPONENT OF PYRUVATE DEHYDROGENASE COMPLEX"/>
    <property type="match status" value="1"/>
</dbReference>
<dbReference type="GO" id="GO:0006086">
    <property type="term" value="P:pyruvate decarboxylation to acetyl-CoA"/>
    <property type="evidence" value="ECO:0007669"/>
    <property type="project" value="UniProtKB-UniRule"/>
</dbReference>
<dbReference type="PANTHER" id="PTHR43178:SF2">
    <property type="entry name" value="DIHYDROLIPOYLLYSINE-RESIDUE ACETYLTRANSFERASE COMPONENT OF PYRUVATE DEHYDROGENASE COMPLEX"/>
    <property type="match status" value="1"/>
</dbReference>
<comment type="caution">
    <text evidence="13">The sequence shown here is derived from an EMBL/GenBank/DDBJ whole genome shotgun (WGS) entry which is preliminary data.</text>
</comment>
<evidence type="ECO:0000313" key="13">
    <source>
        <dbReference type="EMBL" id="MCZ0866341.1"/>
    </source>
</evidence>
<dbReference type="GO" id="GO:0045254">
    <property type="term" value="C:pyruvate dehydrogenase complex"/>
    <property type="evidence" value="ECO:0007669"/>
    <property type="project" value="UniProtKB-UniRule"/>
</dbReference>
<evidence type="ECO:0000256" key="6">
    <source>
        <dbReference type="ARBA" id="ARBA00023315"/>
    </source>
</evidence>
<dbReference type="SUPFAM" id="SSF51230">
    <property type="entry name" value="Single hybrid motif"/>
    <property type="match status" value="3"/>
</dbReference>
<protein>
    <recommendedName>
        <fullName evidence="9">Acetyltransferase component of pyruvate dehydrogenase complex</fullName>
        <ecNumber evidence="9">2.3.1.12</ecNumber>
    </recommendedName>
</protein>
<dbReference type="Gene3D" id="4.10.320.10">
    <property type="entry name" value="E3-binding domain"/>
    <property type="match status" value="1"/>
</dbReference>
<organism evidence="13 14">
    <name type="scientific">Dasania phycosphaerae</name>
    <dbReference type="NCBI Taxonomy" id="2950436"/>
    <lineage>
        <taxon>Bacteria</taxon>
        <taxon>Pseudomonadati</taxon>
        <taxon>Pseudomonadota</taxon>
        <taxon>Gammaproteobacteria</taxon>
        <taxon>Cellvibrionales</taxon>
        <taxon>Spongiibacteraceae</taxon>
        <taxon>Dasania</taxon>
    </lineage>
</organism>
<reference evidence="13 14" key="1">
    <citation type="submission" date="2022-12" db="EMBL/GenBank/DDBJ databases">
        <title>Dasania phycosphaerae sp. nov., isolated from particulate material of the south coast of Korea.</title>
        <authorList>
            <person name="Jiang Y."/>
        </authorList>
    </citation>
    <scope>NUCLEOTIDE SEQUENCE [LARGE SCALE GENOMIC DNA]</scope>
    <source>
        <strain evidence="13 14">GY-19</strain>
    </source>
</reference>
<dbReference type="FunFam" id="3.30.559.10:FF:000004">
    <property type="entry name" value="Acetyltransferase component of pyruvate dehydrogenase complex"/>
    <property type="match status" value="1"/>
</dbReference>
<dbReference type="GO" id="GO:0031405">
    <property type="term" value="F:lipoic acid binding"/>
    <property type="evidence" value="ECO:0007669"/>
    <property type="project" value="TreeGrafter"/>
</dbReference>
<accession>A0A9J6RQL7</accession>
<evidence type="ECO:0000256" key="1">
    <source>
        <dbReference type="ARBA" id="ARBA00007317"/>
    </source>
</evidence>
<dbReference type="InterPro" id="IPR001078">
    <property type="entry name" value="2-oxoacid_DH_actylTfrase"/>
</dbReference>
<feature type="region of interest" description="Disordered" evidence="10">
    <location>
        <begin position="81"/>
        <end position="112"/>
    </location>
</feature>
<dbReference type="InterPro" id="IPR011053">
    <property type="entry name" value="Single_hybrid_motif"/>
</dbReference>
<gene>
    <name evidence="13" type="primary">aceF</name>
    <name evidence="13" type="ORF">O0V09_14105</name>
</gene>
<keyword evidence="3 9" id="KW-0808">Transferase</keyword>
<comment type="similarity">
    <text evidence="1 9">Belongs to the 2-oxoacid dehydrogenase family.</text>
</comment>
<dbReference type="PROSITE" id="PS51826">
    <property type="entry name" value="PSBD"/>
    <property type="match status" value="1"/>
</dbReference>
<keyword evidence="4" id="KW-0677">Repeat</keyword>
<comment type="cofactor">
    <cofactor evidence="9">
        <name>(R)-lipoate</name>
        <dbReference type="ChEBI" id="CHEBI:83088"/>
    </cofactor>
    <text evidence="9">Binds 3 lipoyl cofactors covalently.</text>
</comment>
<dbReference type="Gene3D" id="2.40.50.100">
    <property type="match status" value="3"/>
</dbReference>
<dbReference type="EC" id="2.3.1.12" evidence="9"/>
<dbReference type="NCBIfam" id="TIGR01348">
    <property type="entry name" value="PDHac_trf_long"/>
    <property type="match status" value="1"/>
</dbReference>
<dbReference type="InterPro" id="IPR003016">
    <property type="entry name" value="2-oxoA_DH_lipoyl-BS"/>
</dbReference>
<evidence type="ECO:0000256" key="7">
    <source>
        <dbReference type="ARBA" id="ARBA00025211"/>
    </source>
</evidence>
<dbReference type="InterPro" id="IPR006256">
    <property type="entry name" value="AcTrfase_Pyrv_DH_cplx"/>
</dbReference>
<evidence type="ECO:0000256" key="5">
    <source>
        <dbReference type="ARBA" id="ARBA00022823"/>
    </source>
</evidence>